<dbReference type="PANTHER" id="PTHR48041">
    <property type="entry name" value="ABC TRANSPORTER G FAMILY MEMBER 28"/>
    <property type="match status" value="1"/>
</dbReference>
<feature type="transmembrane region" description="Helical" evidence="10">
    <location>
        <begin position="430"/>
        <end position="448"/>
    </location>
</feature>
<evidence type="ECO:0000256" key="5">
    <source>
        <dbReference type="ARBA" id="ARBA00022741"/>
    </source>
</evidence>
<dbReference type="PROSITE" id="PS50893">
    <property type="entry name" value="ABC_TRANSPORTER_2"/>
    <property type="match status" value="1"/>
</dbReference>
<evidence type="ECO:0000256" key="2">
    <source>
        <dbReference type="ARBA" id="ARBA00005814"/>
    </source>
</evidence>
<dbReference type="InterPro" id="IPR003593">
    <property type="entry name" value="AAA+_ATPase"/>
</dbReference>
<evidence type="ECO:0000256" key="3">
    <source>
        <dbReference type="ARBA" id="ARBA00022448"/>
    </source>
</evidence>
<feature type="domain" description="ABC transporter" evidence="11">
    <location>
        <begin position="81"/>
        <end position="346"/>
    </location>
</feature>
<evidence type="ECO:0000256" key="8">
    <source>
        <dbReference type="ARBA" id="ARBA00023136"/>
    </source>
</evidence>
<evidence type="ECO:0000313" key="13">
    <source>
        <dbReference type="Proteomes" id="UP001142055"/>
    </source>
</evidence>
<dbReference type="Pfam" id="PF01061">
    <property type="entry name" value="ABC2_membrane"/>
    <property type="match status" value="1"/>
</dbReference>
<dbReference type="Pfam" id="PF19055">
    <property type="entry name" value="ABC2_membrane_7"/>
    <property type="match status" value="1"/>
</dbReference>
<dbReference type="GO" id="GO:0005524">
    <property type="term" value="F:ATP binding"/>
    <property type="evidence" value="ECO:0007669"/>
    <property type="project" value="UniProtKB-KW"/>
</dbReference>
<feature type="transmembrane region" description="Helical" evidence="10">
    <location>
        <begin position="629"/>
        <end position="649"/>
    </location>
</feature>
<feature type="transmembrane region" description="Helical" evidence="10">
    <location>
        <begin position="487"/>
        <end position="511"/>
    </location>
</feature>
<dbReference type="Pfam" id="PF00005">
    <property type="entry name" value="ABC_tran"/>
    <property type="match status" value="1"/>
</dbReference>
<dbReference type="SUPFAM" id="SSF52540">
    <property type="entry name" value="P-loop containing nucleoside triphosphate hydrolases"/>
    <property type="match status" value="1"/>
</dbReference>
<feature type="transmembrane region" description="Helical" evidence="10">
    <location>
        <begin position="567"/>
        <end position="592"/>
    </location>
</feature>
<dbReference type="InterPro" id="IPR013525">
    <property type="entry name" value="ABC2_TM"/>
</dbReference>
<dbReference type="PANTHER" id="PTHR48041:SF78">
    <property type="entry name" value="ABC TRANSPORTER EXPRESSED IN TRACHEA, ISOFORM A"/>
    <property type="match status" value="1"/>
</dbReference>
<dbReference type="Proteomes" id="UP001142055">
    <property type="component" value="Chromosome 1"/>
</dbReference>
<sequence>MVVCEESEVRLTLLDENDGHNRPPSSQPDIEESLSSTSDDLSVELIRSSMLPSRVMIIPAEKKQSTKHGIELVWRNLSFEVKKSTINPFGTKQKRTLINKLNGGIQNGQLTAIIGPSGAGKTTLIECLSGRRINGVTGDIVVNYNGVSKKSIKVSYYSQHDSLNELLTVEESLMYASKLRNCLKSLRKKNTFFVDINSNTKMNEPFPDANMTSERYYHRIVVERLLNELNLKKCEQVPVSQCSGGQKRRLSIALELIFSPSIFLLDEPTSGLDSLSSLQCIAMLKKLVNNSERPMLIATSIHQPTAKIMSYFDQLYIISYNGQCIYNGPTKALVDTLSNFGLHCPQYHNPADFVVEIATGDFGNECIDLLAEQFKQICHDQCNDQQYSQSVKMNKLVQTTQRHGILRQIMTTVVLTKRSLLSSIRDPNIYLSRLVTILSTLVLLVILYKDEKIGLLDGCANRPTRELVGKIQTFELLEEQHRYFGNFGFLFFAVVLVVFMSILPTLLSFPLEVSVFVKENFNGWYSLKSYYLARQIADLPPMLFFPLLFGVPSYFITHQYFEWTRFALFHTVLIMLSFLAQGLGFLVSAYFVKDVTTSTVVGAILNIPMFLFTGLLIRIAIMPKYFQPITYLSYFRLAFESLLVIIYGLNRCRPVESINFAYLKKEFGDEILDMYVCVSEFSTNVSENVTTFIDNYNGQFLSNMSQNSWSYALNSFQYNDDTLMFNLAGMLIYIVLLRVFAYIILYHKTKAK</sequence>
<keyword evidence="5" id="KW-0547">Nucleotide-binding</keyword>
<feature type="region of interest" description="Disordered" evidence="9">
    <location>
        <begin position="15"/>
        <end position="39"/>
    </location>
</feature>
<keyword evidence="13" id="KW-1185">Reference proteome</keyword>
<evidence type="ECO:0000256" key="4">
    <source>
        <dbReference type="ARBA" id="ARBA00022692"/>
    </source>
</evidence>
<dbReference type="InterPro" id="IPR050352">
    <property type="entry name" value="ABCG_transporters"/>
</dbReference>
<evidence type="ECO:0000256" key="1">
    <source>
        <dbReference type="ARBA" id="ARBA00004141"/>
    </source>
</evidence>
<dbReference type="GO" id="GO:0005886">
    <property type="term" value="C:plasma membrane"/>
    <property type="evidence" value="ECO:0007669"/>
    <property type="project" value="TreeGrafter"/>
</dbReference>
<dbReference type="OMA" id="YRLLCWI"/>
<dbReference type="InterPro" id="IPR003439">
    <property type="entry name" value="ABC_transporter-like_ATP-bd"/>
</dbReference>
<accession>A0A9Q0MFE5</accession>
<keyword evidence="3" id="KW-0813">Transport</keyword>
<evidence type="ECO:0000256" key="9">
    <source>
        <dbReference type="SAM" id="MobiDB-lite"/>
    </source>
</evidence>
<protein>
    <recommendedName>
        <fullName evidence="11">ABC transporter domain-containing protein</fullName>
    </recommendedName>
</protein>
<dbReference type="InterPro" id="IPR043926">
    <property type="entry name" value="ABCG_dom"/>
</dbReference>
<dbReference type="AlphaFoldDB" id="A0A9Q0MFE5"/>
<feature type="transmembrane region" description="Helical" evidence="10">
    <location>
        <begin position="723"/>
        <end position="745"/>
    </location>
</feature>
<comment type="similarity">
    <text evidence="2">Belongs to the ABC transporter superfamily. ABCG family. Eye pigment precursor importer (TC 3.A.1.204) subfamily.</text>
</comment>
<keyword evidence="6" id="KW-0067">ATP-binding</keyword>
<proteinExistence type="inferred from homology"/>
<organism evidence="12 13">
    <name type="scientific">Blomia tropicalis</name>
    <name type="common">Mite</name>
    <dbReference type="NCBI Taxonomy" id="40697"/>
    <lineage>
        <taxon>Eukaryota</taxon>
        <taxon>Metazoa</taxon>
        <taxon>Ecdysozoa</taxon>
        <taxon>Arthropoda</taxon>
        <taxon>Chelicerata</taxon>
        <taxon>Arachnida</taxon>
        <taxon>Acari</taxon>
        <taxon>Acariformes</taxon>
        <taxon>Sarcoptiformes</taxon>
        <taxon>Astigmata</taxon>
        <taxon>Glycyphagoidea</taxon>
        <taxon>Echimyopodidae</taxon>
        <taxon>Blomia</taxon>
    </lineage>
</organism>
<dbReference type="InterPro" id="IPR027417">
    <property type="entry name" value="P-loop_NTPase"/>
</dbReference>
<dbReference type="GO" id="GO:0016887">
    <property type="term" value="F:ATP hydrolysis activity"/>
    <property type="evidence" value="ECO:0007669"/>
    <property type="project" value="InterPro"/>
</dbReference>
<dbReference type="InterPro" id="IPR017871">
    <property type="entry name" value="ABC_transporter-like_CS"/>
</dbReference>
<evidence type="ECO:0000256" key="10">
    <source>
        <dbReference type="SAM" id="Phobius"/>
    </source>
</evidence>
<reference evidence="12" key="1">
    <citation type="submission" date="2022-12" db="EMBL/GenBank/DDBJ databases">
        <title>Genome assemblies of Blomia tropicalis.</title>
        <authorList>
            <person name="Cui Y."/>
        </authorList>
    </citation>
    <scope>NUCLEOTIDE SEQUENCE</scope>
    <source>
        <tissue evidence="12">Adult mites</tissue>
    </source>
</reference>
<keyword evidence="8 10" id="KW-0472">Membrane</keyword>
<dbReference type="PROSITE" id="PS00211">
    <property type="entry name" value="ABC_TRANSPORTER_1"/>
    <property type="match status" value="1"/>
</dbReference>
<keyword evidence="4 10" id="KW-0812">Transmembrane</keyword>
<dbReference type="EMBL" id="JAPWDV010000001">
    <property type="protein sequence ID" value="KAJ6224819.1"/>
    <property type="molecule type" value="Genomic_DNA"/>
</dbReference>
<comment type="caution">
    <text evidence="12">The sequence shown here is derived from an EMBL/GenBank/DDBJ whole genome shotgun (WGS) entry which is preliminary data.</text>
</comment>
<evidence type="ECO:0000256" key="7">
    <source>
        <dbReference type="ARBA" id="ARBA00022989"/>
    </source>
</evidence>
<name>A0A9Q0MFE5_BLOTA</name>
<feature type="transmembrane region" description="Helical" evidence="10">
    <location>
        <begin position="531"/>
        <end position="555"/>
    </location>
</feature>
<keyword evidence="7 10" id="KW-1133">Transmembrane helix</keyword>
<dbReference type="SMART" id="SM00382">
    <property type="entry name" value="AAA"/>
    <property type="match status" value="1"/>
</dbReference>
<dbReference type="GO" id="GO:0140359">
    <property type="term" value="F:ABC-type transporter activity"/>
    <property type="evidence" value="ECO:0007669"/>
    <property type="project" value="InterPro"/>
</dbReference>
<evidence type="ECO:0000259" key="11">
    <source>
        <dbReference type="PROSITE" id="PS50893"/>
    </source>
</evidence>
<evidence type="ECO:0000256" key="6">
    <source>
        <dbReference type="ARBA" id="ARBA00022840"/>
    </source>
</evidence>
<feature type="transmembrane region" description="Helical" evidence="10">
    <location>
        <begin position="598"/>
        <end position="617"/>
    </location>
</feature>
<comment type="subcellular location">
    <subcellularLocation>
        <location evidence="1">Membrane</location>
        <topology evidence="1">Multi-pass membrane protein</topology>
    </subcellularLocation>
</comment>
<gene>
    <name evidence="12" type="ORF">RDWZM_003364</name>
</gene>
<dbReference type="Gene3D" id="3.40.50.300">
    <property type="entry name" value="P-loop containing nucleotide triphosphate hydrolases"/>
    <property type="match status" value="1"/>
</dbReference>
<evidence type="ECO:0000313" key="12">
    <source>
        <dbReference type="EMBL" id="KAJ6224819.1"/>
    </source>
</evidence>